<dbReference type="EMBL" id="BOOW01000038">
    <property type="protein sequence ID" value="GII95742.1"/>
    <property type="molecule type" value="Genomic_DNA"/>
</dbReference>
<feature type="compositionally biased region" description="Basic residues" evidence="1">
    <location>
        <begin position="57"/>
        <end position="66"/>
    </location>
</feature>
<name>A0A919RM58_9ACTN</name>
<sequence length="261" mass="29170">MTHPKSCERAKLHQCRCSDCGGAQHGWPHGLTLARDPSPAARMEVRERSDLAWSKTRPPRGRRNPSKPRQAAAIDSATVDLIDWLFENPSAIEQIQKVGDILTGPVVQELDKRFGGRNPPANRRKLTDHFWCDLLVALAEVIEKFAKALDQVPEHVTAAILKFRKAENRSPLLEALVALAVQTAWEPIRDVIHISGIKELQRSCRILAVLICPAPENHTAVQNGALLPLAKEGMLEISKTRLEQVFPTEWVHRLRDDLAIA</sequence>
<gene>
    <name evidence="2" type="ORF">Ssi02_59730</name>
</gene>
<dbReference type="AlphaFoldDB" id="A0A919RM58"/>
<reference evidence="2" key="1">
    <citation type="submission" date="2021-01" db="EMBL/GenBank/DDBJ databases">
        <title>Whole genome shotgun sequence of Sinosporangium siamense NBRC 109515.</title>
        <authorList>
            <person name="Komaki H."/>
            <person name="Tamura T."/>
        </authorList>
    </citation>
    <scope>NUCLEOTIDE SEQUENCE</scope>
    <source>
        <strain evidence="2">NBRC 109515</strain>
    </source>
</reference>
<evidence type="ECO:0000256" key="1">
    <source>
        <dbReference type="SAM" id="MobiDB-lite"/>
    </source>
</evidence>
<protein>
    <submittedName>
        <fullName evidence="2">Uncharacterized protein</fullName>
    </submittedName>
</protein>
<organism evidence="2 3">
    <name type="scientific">Sinosporangium siamense</name>
    <dbReference type="NCBI Taxonomy" id="1367973"/>
    <lineage>
        <taxon>Bacteria</taxon>
        <taxon>Bacillati</taxon>
        <taxon>Actinomycetota</taxon>
        <taxon>Actinomycetes</taxon>
        <taxon>Streptosporangiales</taxon>
        <taxon>Streptosporangiaceae</taxon>
        <taxon>Sinosporangium</taxon>
    </lineage>
</organism>
<comment type="caution">
    <text evidence="2">The sequence shown here is derived from an EMBL/GenBank/DDBJ whole genome shotgun (WGS) entry which is preliminary data.</text>
</comment>
<accession>A0A919RM58</accession>
<evidence type="ECO:0000313" key="2">
    <source>
        <dbReference type="EMBL" id="GII95742.1"/>
    </source>
</evidence>
<feature type="region of interest" description="Disordered" evidence="1">
    <location>
        <begin position="46"/>
        <end position="71"/>
    </location>
</feature>
<dbReference type="Proteomes" id="UP000606172">
    <property type="component" value="Unassembled WGS sequence"/>
</dbReference>
<proteinExistence type="predicted"/>
<keyword evidence="3" id="KW-1185">Reference proteome</keyword>
<evidence type="ECO:0000313" key="3">
    <source>
        <dbReference type="Proteomes" id="UP000606172"/>
    </source>
</evidence>